<gene>
    <name evidence="1" type="ORF">QVE165_LOCUS123</name>
</gene>
<protein>
    <submittedName>
        <fullName evidence="1">Uncharacterized protein</fullName>
    </submittedName>
</protein>
<dbReference type="Proteomes" id="UP000663832">
    <property type="component" value="Unassembled WGS sequence"/>
</dbReference>
<evidence type="ECO:0000313" key="1">
    <source>
        <dbReference type="EMBL" id="CAF0729352.1"/>
    </source>
</evidence>
<comment type="caution">
    <text evidence="1">The sequence shown here is derived from an EMBL/GenBank/DDBJ whole genome shotgun (WGS) entry which is preliminary data.</text>
</comment>
<reference evidence="1" key="1">
    <citation type="submission" date="2021-02" db="EMBL/GenBank/DDBJ databases">
        <authorList>
            <person name="Nowell W R."/>
        </authorList>
    </citation>
    <scope>NUCLEOTIDE SEQUENCE</scope>
</reference>
<organism evidence="1 2">
    <name type="scientific">Adineta steineri</name>
    <dbReference type="NCBI Taxonomy" id="433720"/>
    <lineage>
        <taxon>Eukaryota</taxon>
        <taxon>Metazoa</taxon>
        <taxon>Spiralia</taxon>
        <taxon>Gnathifera</taxon>
        <taxon>Rotifera</taxon>
        <taxon>Eurotatoria</taxon>
        <taxon>Bdelloidea</taxon>
        <taxon>Adinetida</taxon>
        <taxon>Adinetidae</taxon>
        <taxon>Adineta</taxon>
    </lineage>
</organism>
<accession>A0A813MZ62</accession>
<proteinExistence type="predicted"/>
<dbReference type="OrthoDB" id="9994653at2759"/>
<dbReference type="EMBL" id="CAJNOM010000001">
    <property type="protein sequence ID" value="CAF0729352.1"/>
    <property type="molecule type" value="Genomic_DNA"/>
</dbReference>
<evidence type="ECO:0000313" key="2">
    <source>
        <dbReference type="Proteomes" id="UP000663832"/>
    </source>
</evidence>
<keyword evidence="2" id="KW-1185">Reference proteome</keyword>
<name>A0A813MZ62_9BILA</name>
<dbReference type="AlphaFoldDB" id="A0A813MZ62"/>
<sequence>MAAVTKLCKADDNNEKCHNEATAMCHHCSRDLCLDHIIKHAQLLDANNHAILKDYFSILTDLSSKIESLLISTDILNDPFVKIKQWGIEAHHQIDEIIEKKCQEIEMKIEDYRQIFNAIRTEQLDKITRYKQKIADLFRETQIANKAISNLERSIKHIQNDLNIFNEHKIEVTSNRPLIHSINIRMHVDNWKPSNCCSSSSSSTSSSVSSIIHQLEFRLKYVRLSGIVTCHYILVEVNGTIGDLIDKFIAIQEKTLMIKQKRDSFLAVEANQYRVRQRFQNDIQLKSIFNKIDQLILYETPFELNINNLQQYCLILCRFQNGLPWDIQFGLPILLQVPRFQCRGRNVIDALNKTLKTCFPLLIDDKNNIHYEVKIVSNDHQMNEATLLDLWADKIIDDYLLMADNETLIVNLINNNEILLNDQTTRLARLDGTLKTTEKRRKSRK</sequence>